<organism evidence="1 2">
    <name type="scientific">Flavobacterium aquaticum</name>
    <dbReference type="NCBI Taxonomy" id="1236486"/>
    <lineage>
        <taxon>Bacteria</taxon>
        <taxon>Pseudomonadati</taxon>
        <taxon>Bacteroidota</taxon>
        <taxon>Flavobacteriia</taxon>
        <taxon>Flavobacteriales</taxon>
        <taxon>Flavobacteriaceae</taxon>
        <taxon>Flavobacterium</taxon>
    </lineage>
</organism>
<sequence length="309" mass="36332">MKKYHVQKYTTENYDEWNEFVAKAKNATFLFHRDFMEYHQDRFEDYSLLLFDETQKLRAIFPANRVGTVLYSHQGLTYGGLVFETNHNPIFTPKMVNSLLLFLIKESFTEVKIKIIPTIYNKSNTQEFDCYLHEVGAELLNREMNLIIDLRNEWKLSKSKFKHFKKAEAKLEMIEEDDLSLFWNDVLIPRLSEKYDANPVHSLNEIQQLKEKFNSNIVQYSAYHEDGIVAGITIFKFNKVIKSQYGATTKAGEKLRALDFLFISLIQKFKNEGYLYFDMGTVSNNEGLLNQKIELGCDVFTNDFYCIKL</sequence>
<protein>
    <submittedName>
        <fullName evidence="1">Acetyltransferase (GNAT) family protein</fullName>
    </submittedName>
</protein>
<reference evidence="1 2" key="1">
    <citation type="submission" date="2018-06" db="EMBL/GenBank/DDBJ databases">
        <title>Genomic Encyclopedia of Type Strains, Phase III (KMG-III): the genomes of soil and plant-associated and newly described type strains.</title>
        <authorList>
            <person name="Whitman W."/>
        </authorList>
    </citation>
    <scope>NUCLEOTIDE SEQUENCE [LARGE SCALE GENOMIC DNA]</scope>
    <source>
        <strain evidence="1 2">CGMCC 1.12398</strain>
    </source>
</reference>
<keyword evidence="2" id="KW-1185">Reference proteome</keyword>
<dbReference type="RefSeq" id="WP_111567013.1">
    <property type="nucleotide sequence ID" value="NZ_QLMI01000004.1"/>
</dbReference>
<comment type="caution">
    <text evidence="1">The sequence shown here is derived from an EMBL/GenBank/DDBJ whole genome shotgun (WGS) entry which is preliminary data.</text>
</comment>
<dbReference type="PANTHER" id="PTHR36174">
    <property type="entry name" value="LIPID II:GLYCINE GLYCYLTRANSFERASE"/>
    <property type="match status" value="1"/>
</dbReference>
<keyword evidence="1" id="KW-0808">Transferase</keyword>
<evidence type="ECO:0000313" key="2">
    <source>
        <dbReference type="Proteomes" id="UP000249620"/>
    </source>
</evidence>
<dbReference type="SUPFAM" id="SSF55729">
    <property type="entry name" value="Acyl-CoA N-acyltransferases (Nat)"/>
    <property type="match status" value="1"/>
</dbReference>
<dbReference type="EMBL" id="QLMI01000004">
    <property type="protein sequence ID" value="RAK22505.1"/>
    <property type="molecule type" value="Genomic_DNA"/>
</dbReference>
<dbReference type="InterPro" id="IPR050644">
    <property type="entry name" value="PG_Glycine_Bridge_Synth"/>
</dbReference>
<dbReference type="InterPro" id="IPR016181">
    <property type="entry name" value="Acyl_CoA_acyltransferase"/>
</dbReference>
<dbReference type="AlphaFoldDB" id="A0A327YS05"/>
<dbReference type="OrthoDB" id="9808687at2"/>
<dbReference type="Gene3D" id="3.40.630.30">
    <property type="match status" value="1"/>
</dbReference>
<dbReference type="PANTHER" id="PTHR36174:SF1">
    <property type="entry name" value="LIPID II:GLYCINE GLYCYLTRANSFERASE"/>
    <property type="match status" value="1"/>
</dbReference>
<proteinExistence type="predicted"/>
<evidence type="ECO:0000313" key="1">
    <source>
        <dbReference type="EMBL" id="RAK22505.1"/>
    </source>
</evidence>
<gene>
    <name evidence="1" type="ORF">B0I03_10426</name>
</gene>
<dbReference type="Proteomes" id="UP000249620">
    <property type="component" value="Unassembled WGS sequence"/>
</dbReference>
<accession>A0A327YS05</accession>
<name>A0A327YS05_9FLAO</name>
<dbReference type="GO" id="GO:0016740">
    <property type="term" value="F:transferase activity"/>
    <property type="evidence" value="ECO:0007669"/>
    <property type="project" value="UniProtKB-KW"/>
</dbReference>